<proteinExistence type="predicted"/>
<keyword evidence="3" id="KW-0547">Nucleotide-binding</keyword>
<evidence type="ECO:0000256" key="4">
    <source>
        <dbReference type="ARBA" id="ARBA00022840"/>
    </source>
</evidence>
<dbReference type="Pfam" id="PF06723">
    <property type="entry name" value="MreB_Mbl"/>
    <property type="match status" value="1"/>
</dbReference>
<keyword evidence="2" id="KW-0963">Cytoplasm</keyword>
<dbReference type="InterPro" id="IPR043129">
    <property type="entry name" value="ATPase_NBD"/>
</dbReference>
<evidence type="ECO:0000256" key="3">
    <source>
        <dbReference type="ARBA" id="ARBA00022741"/>
    </source>
</evidence>
<gene>
    <name evidence="5" type="ORF">THIOM_001980</name>
</gene>
<dbReference type="EMBL" id="LUTY01001091">
    <property type="protein sequence ID" value="OAD22224.1"/>
    <property type="molecule type" value="Genomic_DNA"/>
</dbReference>
<protein>
    <submittedName>
        <fullName evidence="5">Actin/actin family protein</fullName>
    </submittedName>
</protein>
<keyword evidence="6" id="KW-1185">Reference proteome</keyword>
<dbReference type="PATRIC" id="fig|1003181.4.peg.2738"/>
<dbReference type="Gene3D" id="3.30.420.40">
    <property type="match status" value="2"/>
</dbReference>
<comment type="subcellular location">
    <subcellularLocation>
        <location evidence="1">Cytoplasm</location>
    </subcellularLocation>
</comment>
<dbReference type="InterPro" id="IPR056546">
    <property type="entry name" value="MreB_MamK-like"/>
</dbReference>
<sequence>MVWPLADGVICEEDRALEATGLILKHIIAENLAEKPESDKLYAAIGVPAQASIKNKKAIIEATKDFIDKIIIVSEPFSVAYSIDRFDECMIVDIGGGTTDLCRMHGSIPDEEDQLTLKFAGNFLDNELTKAIMENFPEVQLTPKIIGAIKEKYGYVSEVSDPVKVTLTKRGIPAEYDITEILRECCLKLTNPISKAIQDLVGSFDPDFQEKLRNNIIIAGGGSRLKGIDIAIEKSLHEYGGGDATCVRDAEHCGSVGALKMCMEMPEEYWEKI</sequence>
<dbReference type="SUPFAM" id="SSF53067">
    <property type="entry name" value="Actin-like ATPase domain"/>
    <property type="match status" value="1"/>
</dbReference>
<dbReference type="PANTHER" id="PTHR42749:SF1">
    <property type="entry name" value="CELL SHAPE-DETERMINING PROTEIN MREB"/>
    <property type="match status" value="1"/>
</dbReference>
<name>A0A176S2Q8_9GAMM</name>
<dbReference type="GO" id="GO:0005737">
    <property type="term" value="C:cytoplasm"/>
    <property type="evidence" value="ECO:0007669"/>
    <property type="project" value="UniProtKB-SubCell"/>
</dbReference>
<evidence type="ECO:0000313" key="6">
    <source>
        <dbReference type="Proteomes" id="UP000076962"/>
    </source>
</evidence>
<evidence type="ECO:0000256" key="2">
    <source>
        <dbReference type="ARBA" id="ARBA00022490"/>
    </source>
</evidence>
<comment type="caution">
    <text evidence="5">The sequence shown here is derived from an EMBL/GenBank/DDBJ whole genome shotgun (WGS) entry which is preliminary data.</text>
</comment>
<reference evidence="5 6" key="1">
    <citation type="submission" date="2016-05" db="EMBL/GenBank/DDBJ databases">
        <title>Single-cell genome of chain-forming Candidatus Thiomargarita nelsonii and comparison to other large sulfur-oxidizing bacteria.</title>
        <authorList>
            <person name="Winkel M."/>
            <person name="Salman V."/>
            <person name="Woyke T."/>
            <person name="Schulz-Vogt H."/>
            <person name="Richter M."/>
            <person name="Flood B."/>
            <person name="Bailey J."/>
            <person name="Amann R."/>
            <person name="Mussmann M."/>
        </authorList>
    </citation>
    <scope>NUCLEOTIDE SEQUENCE [LARGE SCALE GENOMIC DNA]</scope>
    <source>
        <strain evidence="5 6">THI036</strain>
    </source>
</reference>
<dbReference type="Proteomes" id="UP000076962">
    <property type="component" value="Unassembled WGS sequence"/>
</dbReference>
<organism evidence="5 6">
    <name type="scientific">Candidatus Thiomargarita nelsonii</name>
    <dbReference type="NCBI Taxonomy" id="1003181"/>
    <lineage>
        <taxon>Bacteria</taxon>
        <taxon>Pseudomonadati</taxon>
        <taxon>Pseudomonadota</taxon>
        <taxon>Gammaproteobacteria</taxon>
        <taxon>Thiotrichales</taxon>
        <taxon>Thiotrichaceae</taxon>
        <taxon>Thiomargarita</taxon>
    </lineage>
</organism>
<dbReference type="GO" id="GO:0005524">
    <property type="term" value="F:ATP binding"/>
    <property type="evidence" value="ECO:0007669"/>
    <property type="project" value="UniProtKB-KW"/>
</dbReference>
<evidence type="ECO:0000256" key="1">
    <source>
        <dbReference type="ARBA" id="ARBA00004496"/>
    </source>
</evidence>
<accession>A0A176S2Q8</accession>
<evidence type="ECO:0000313" key="5">
    <source>
        <dbReference type="EMBL" id="OAD22224.1"/>
    </source>
</evidence>
<dbReference type="PANTHER" id="PTHR42749">
    <property type="entry name" value="CELL SHAPE-DETERMINING PROTEIN MREB"/>
    <property type="match status" value="1"/>
</dbReference>
<dbReference type="AlphaFoldDB" id="A0A176S2Q8"/>
<keyword evidence="4" id="KW-0067">ATP-binding</keyword>